<dbReference type="InterPro" id="IPR035996">
    <property type="entry name" value="4pyrrol_Methylase_sf"/>
</dbReference>
<dbReference type="UniPathway" id="UPA00148"/>
<evidence type="ECO:0000259" key="6">
    <source>
        <dbReference type="Pfam" id="PF00590"/>
    </source>
</evidence>
<organism evidence="7 8">
    <name type="scientific">Deferribacter autotrophicus</name>
    <dbReference type="NCBI Taxonomy" id="500465"/>
    <lineage>
        <taxon>Bacteria</taxon>
        <taxon>Pseudomonadati</taxon>
        <taxon>Deferribacterota</taxon>
        <taxon>Deferribacteres</taxon>
        <taxon>Deferribacterales</taxon>
        <taxon>Deferribacteraceae</taxon>
        <taxon>Deferribacter</taxon>
    </lineage>
</organism>
<comment type="pathway">
    <text evidence="1">Cofactor biosynthesis; adenosylcobalamin biosynthesis.</text>
</comment>
<dbReference type="OrthoDB" id="9772960at2"/>
<proteinExistence type="predicted"/>
<comment type="caution">
    <text evidence="7">The sequence shown here is derived from an EMBL/GenBank/DDBJ whole genome shotgun (WGS) entry which is preliminary data.</text>
</comment>
<reference evidence="7 8" key="1">
    <citation type="submission" date="2019-06" db="EMBL/GenBank/DDBJ databases">
        <title>Genomic insights into carbon and energy metabolism of Deferribacter autotrophicus revealed new metabolic traits in the phylum Deferribacteres.</title>
        <authorList>
            <person name="Slobodkin A.I."/>
            <person name="Slobodkina G.B."/>
            <person name="Allioux M."/>
            <person name="Alain K."/>
            <person name="Jebbar M."/>
            <person name="Shadrin V."/>
            <person name="Kublanov I.V."/>
            <person name="Toshchakov S.V."/>
            <person name="Bonch-Osmolovskaya E.A."/>
        </authorList>
    </citation>
    <scope>NUCLEOTIDE SEQUENCE [LARGE SCALE GENOMIC DNA]</scope>
    <source>
        <strain evidence="7 8">SL50</strain>
    </source>
</reference>
<evidence type="ECO:0000256" key="2">
    <source>
        <dbReference type="ARBA" id="ARBA00022573"/>
    </source>
</evidence>
<dbReference type="InterPro" id="IPR006363">
    <property type="entry name" value="Cbl_synth_CobJ/CibH_dom"/>
</dbReference>
<name>A0A5A8F1R3_9BACT</name>
<evidence type="ECO:0000256" key="4">
    <source>
        <dbReference type="ARBA" id="ARBA00022679"/>
    </source>
</evidence>
<dbReference type="InterPro" id="IPR014777">
    <property type="entry name" value="4pyrrole_Mease_sub1"/>
</dbReference>
<dbReference type="Proteomes" id="UP000322876">
    <property type="component" value="Unassembled WGS sequence"/>
</dbReference>
<accession>A0A5A8F1R3</accession>
<keyword evidence="4 7" id="KW-0808">Transferase</keyword>
<dbReference type="RefSeq" id="WP_149266823.1">
    <property type="nucleotide sequence ID" value="NZ_VFJB01000006.1"/>
</dbReference>
<dbReference type="InterPro" id="IPR014776">
    <property type="entry name" value="4pyrrole_Mease_sub2"/>
</dbReference>
<dbReference type="InterPro" id="IPR000878">
    <property type="entry name" value="4pyrrol_Mease"/>
</dbReference>
<evidence type="ECO:0000256" key="3">
    <source>
        <dbReference type="ARBA" id="ARBA00022603"/>
    </source>
</evidence>
<evidence type="ECO:0000256" key="1">
    <source>
        <dbReference type="ARBA" id="ARBA00004953"/>
    </source>
</evidence>
<dbReference type="CDD" id="cd11646">
    <property type="entry name" value="Precorrin_3B_C17_MT"/>
    <property type="match status" value="1"/>
</dbReference>
<dbReference type="EMBL" id="VFJB01000006">
    <property type="protein sequence ID" value="KAA0257850.1"/>
    <property type="molecule type" value="Genomic_DNA"/>
</dbReference>
<dbReference type="NCBIfam" id="TIGR01466">
    <property type="entry name" value="cobJ_cbiH"/>
    <property type="match status" value="1"/>
</dbReference>
<sequence>MGKLFVVGVGPGGIDLISERGVLAIKKSNLICGYKRYVELITDLINGKEIFTNSMKGEMERVKFAINRAKRGDTVSLVCGGDASLYSLASLVFEMSDGFENIEVIPGITAAMAASAKLGAPICEDIVFLSLSDLLTPWKVIEKRVDAINFGDFVTAIYNPRSKKRKDYLKFVLEKFYQERGDLICGVVKNCEREDEEVKIWRISEFEYDFVDMSTIIIVGNTKTYLENDKMITPRGYLDKYKEFNVQSSGFKV</sequence>
<dbReference type="PANTHER" id="PTHR47036">
    <property type="entry name" value="COBALT-FACTOR III C(17)-METHYLTRANSFERASE-RELATED"/>
    <property type="match status" value="1"/>
</dbReference>
<feature type="domain" description="Tetrapyrrole methylase" evidence="6">
    <location>
        <begin position="3"/>
        <end position="206"/>
    </location>
</feature>
<evidence type="ECO:0000313" key="7">
    <source>
        <dbReference type="EMBL" id="KAA0257850.1"/>
    </source>
</evidence>
<keyword evidence="2" id="KW-0169">Cobalamin biosynthesis</keyword>
<gene>
    <name evidence="7" type="primary">cobJ</name>
    <name evidence="7" type="ORF">FHQ18_08905</name>
</gene>
<dbReference type="PANTHER" id="PTHR47036:SF1">
    <property type="entry name" value="COBALT-FACTOR III C(17)-METHYLTRANSFERASE-RELATED"/>
    <property type="match status" value="1"/>
</dbReference>
<dbReference type="AlphaFoldDB" id="A0A5A8F1R3"/>
<dbReference type="InterPro" id="IPR051810">
    <property type="entry name" value="Precorrin_MeTrfase"/>
</dbReference>
<evidence type="ECO:0000313" key="8">
    <source>
        <dbReference type="Proteomes" id="UP000322876"/>
    </source>
</evidence>
<keyword evidence="8" id="KW-1185">Reference proteome</keyword>
<protein>
    <submittedName>
        <fullName evidence="7">Precorrin-3B C(17)-methyltransferase</fullName>
        <ecNumber evidence="7">2.1.1.131</ecNumber>
    </submittedName>
</protein>
<dbReference type="GO" id="GO:0030789">
    <property type="term" value="F:precorrin-3B C17-methyltransferase activity"/>
    <property type="evidence" value="ECO:0007669"/>
    <property type="project" value="UniProtKB-EC"/>
</dbReference>
<dbReference type="GO" id="GO:0032259">
    <property type="term" value="P:methylation"/>
    <property type="evidence" value="ECO:0007669"/>
    <property type="project" value="UniProtKB-KW"/>
</dbReference>
<dbReference type="EC" id="2.1.1.131" evidence="7"/>
<dbReference type="GO" id="GO:0009236">
    <property type="term" value="P:cobalamin biosynthetic process"/>
    <property type="evidence" value="ECO:0007669"/>
    <property type="project" value="UniProtKB-UniPathway"/>
</dbReference>
<dbReference type="Pfam" id="PF00590">
    <property type="entry name" value="TP_methylase"/>
    <property type="match status" value="1"/>
</dbReference>
<dbReference type="Gene3D" id="3.40.1010.10">
    <property type="entry name" value="Cobalt-precorrin-4 Transmethylase, Domain 1"/>
    <property type="match status" value="1"/>
</dbReference>
<dbReference type="SUPFAM" id="SSF53790">
    <property type="entry name" value="Tetrapyrrole methylase"/>
    <property type="match status" value="1"/>
</dbReference>
<keyword evidence="3 7" id="KW-0489">Methyltransferase</keyword>
<keyword evidence="5" id="KW-0949">S-adenosyl-L-methionine</keyword>
<dbReference type="Gene3D" id="3.30.950.10">
    <property type="entry name" value="Methyltransferase, Cobalt-precorrin-4 Transmethylase, Domain 2"/>
    <property type="match status" value="1"/>
</dbReference>
<evidence type="ECO:0000256" key="5">
    <source>
        <dbReference type="ARBA" id="ARBA00022691"/>
    </source>
</evidence>